<proteinExistence type="predicted"/>
<dbReference type="EMBL" id="JAELVF020000001">
    <property type="protein sequence ID" value="MBU7598722.1"/>
    <property type="molecule type" value="Genomic_DNA"/>
</dbReference>
<feature type="domain" description="RDD" evidence="7">
    <location>
        <begin position="7"/>
        <end position="157"/>
    </location>
</feature>
<dbReference type="AlphaFoldDB" id="A0A949JFX9"/>
<evidence type="ECO:0000256" key="4">
    <source>
        <dbReference type="ARBA" id="ARBA00022989"/>
    </source>
</evidence>
<feature type="transmembrane region" description="Helical" evidence="6">
    <location>
        <begin position="66"/>
        <end position="86"/>
    </location>
</feature>
<reference evidence="8" key="1">
    <citation type="submission" date="2021-06" db="EMBL/GenBank/DDBJ databases">
        <title>Sequencing of actinobacteria type strains.</title>
        <authorList>
            <person name="Nguyen G.-S."/>
            <person name="Wentzel A."/>
        </authorList>
    </citation>
    <scope>NUCLEOTIDE SEQUENCE</scope>
    <source>
        <strain evidence="8">P38-E01</strain>
    </source>
</reference>
<evidence type="ECO:0000313" key="8">
    <source>
        <dbReference type="EMBL" id="MBU7598722.1"/>
    </source>
</evidence>
<comment type="caution">
    <text evidence="8">The sequence shown here is derived from an EMBL/GenBank/DDBJ whole genome shotgun (WGS) entry which is preliminary data.</text>
</comment>
<dbReference type="PANTHER" id="PTHR36115:SF4">
    <property type="entry name" value="MEMBRANE PROTEIN"/>
    <property type="match status" value="1"/>
</dbReference>
<keyword evidence="2" id="KW-1003">Cell membrane</keyword>
<dbReference type="Proteomes" id="UP000694501">
    <property type="component" value="Unassembled WGS sequence"/>
</dbReference>
<dbReference type="InterPro" id="IPR051791">
    <property type="entry name" value="Pra-immunoreactive"/>
</dbReference>
<evidence type="ECO:0000256" key="3">
    <source>
        <dbReference type="ARBA" id="ARBA00022692"/>
    </source>
</evidence>
<evidence type="ECO:0000256" key="6">
    <source>
        <dbReference type="SAM" id="Phobius"/>
    </source>
</evidence>
<evidence type="ECO:0000313" key="9">
    <source>
        <dbReference type="Proteomes" id="UP000694501"/>
    </source>
</evidence>
<dbReference type="InterPro" id="IPR010432">
    <property type="entry name" value="RDD"/>
</dbReference>
<protein>
    <submittedName>
        <fullName evidence="8">RDD family protein</fullName>
    </submittedName>
</protein>
<feature type="transmembrane region" description="Helical" evidence="6">
    <location>
        <begin position="13"/>
        <end position="35"/>
    </location>
</feature>
<keyword evidence="3 6" id="KW-0812">Transmembrane</keyword>
<evidence type="ECO:0000256" key="2">
    <source>
        <dbReference type="ARBA" id="ARBA00022475"/>
    </source>
</evidence>
<comment type="subcellular location">
    <subcellularLocation>
        <location evidence="1">Cell membrane</location>
        <topology evidence="1">Multi-pass membrane protein</topology>
    </subcellularLocation>
</comment>
<organism evidence="8 9">
    <name type="scientific">Streptomyces tardus</name>
    <dbReference type="NCBI Taxonomy" id="2780544"/>
    <lineage>
        <taxon>Bacteria</taxon>
        <taxon>Bacillati</taxon>
        <taxon>Actinomycetota</taxon>
        <taxon>Actinomycetes</taxon>
        <taxon>Kitasatosporales</taxon>
        <taxon>Streptomycetaceae</taxon>
        <taxon>Streptomyces</taxon>
    </lineage>
</organism>
<accession>A0A949JFX9</accession>
<keyword evidence="4 6" id="KW-1133">Transmembrane helix</keyword>
<evidence type="ECO:0000259" key="7">
    <source>
        <dbReference type="Pfam" id="PF06271"/>
    </source>
</evidence>
<dbReference type="Pfam" id="PF06271">
    <property type="entry name" value="RDD"/>
    <property type="match status" value="1"/>
</dbReference>
<name>A0A949JFX9_9ACTN</name>
<dbReference type="PANTHER" id="PTHR36115">
    <property type="entry name" value="PROLINE-RICH ANTIGEN HOMOLOG-RELATED"/>
    <property type="match status" value="1"/>
</dbReference>
<dbReference type="GO" id="GO:0005886">
    <property type="term" value="C:plasma membrane"/>
    <property type="evidence" value="ECO:0007669"/>
    <property type="project" value="UniProtKB-SubCell"/>
</dbReference>
<evidence type="ECO:0000256" key="5">
    <source>
        <dbReference type="ARBA" id="ARBA00023136"/>
    </source>
</evidence>
<keyword evidence="5 6" id="KW-0472">Membrane</keyword>
<sequence>MDQARPAALGKRVAARLIDTLVTAAVGAAVALPLLPKARDHLDAKVAEIEQAGVTRDIWLVDGTTGLYLAMVIGAVLVFGLLYEALPNARWGRTLGKKLLGLRVLSMEEQEPPGFGRAAVRWLVQGSLGFLVIGVVNLFWAFVDKPWRQCWHDKAAGTFTAEGGGEVRLG</sequence>
<feature type="transmembrane region" description="Helical" evidence="6">
    <location>
        <begin position="122"/>
        <end position="143"/>
    </location>
</feature>
<evidence type="ECO:0000256" key="1">
    <source>
        <dbReference type="ARBA" id="ARBA00004651"/>
    </source>
</evidence>
<gene>
    <name evidence="8" type="ORF">JGS22_014140</name>
</gene>
<keyword evidence="9" id="KW-1185">Reference proteome</keyword>